<feature type="region of interest" description="Disordered" evidence="1">
    <location>
        <begin position="1"/>
        <end position="34"/>
    </location>
</feature>
<evidence type="ECO:0000313" key="3">
    <source>
        <dbReference type="Proteomes" id="UP000005237"/>
    </source>
</evidence>
<reference evidence="3" key="1">
    <citation type="submission" date="2010-08" db="EMBL/GenBank/DDBJ databases">
        <authorList>
            <consortium name="Caenorhabditis japonica Sequencing Consortium"/>
            <person name="Wilson R.K."/>
        </authorList>
    </citation>
    <scope>NUCLEOTIDE SEQUENCE [LARGE SCALE GENOMIC DNA]</scope>
    <source>
        <strain evidence="3">DF5081</strain>
    </source>
</reference>
<protein>
    <submittedName>
        <fullName evidence="2">Uncharacterized protein</fullName>
    </submittedName>
</protein>
<accession>A0A8R1EI67</accession>
<organism evidence="2 3">
    <name type="scientific">Caenorhabditis japonica</name>
    <dbReference type="NCBI Taxonomy" id="281687"/>
    <lineage>
        <taxon>Eukaryota</taxon>
        <taxon>Metazoa</taxon>
        <taxon>Ecdysozoa</taxon>
        <taxon>Nematoda</taxon>
        <taxon>Chromadorea</taxon>
        <taxon>Rhabditida</taxon>
        <taxon>Rhabditina</taxon>
        <taxon>Rhabditomorpha</taxon>
        <taxon>Rhabditoidea</taxon>
        <taxon>Rhabditidae</taxon>
        <taxon>Peloderinae</taxon>
        <taxon>Caenorhabditis</taxon>
    </lineage>
</organism>
<feature type="compositionally biased region" description="Acidic residues" evidence="1">
    <location>
        <begin position="20"/>
        <end position="34"/>
    </location>
</feature>
<keyword evidence="3" id="KW-1185">Reference proteome</keyword>
<sequence>MSSDEDDLPPTEPGSPAEKEDSEELLETDPELEN</sequence>
<evidence type="ECO:0000313" key="2">
    <source>
        <dbReference type="EnsemblMetazoa" id="CJA35423.1"/>
    </source>
</evidence>
<reference evidence="2" key="2">
    <citation type="submission" date="2022-06" db="UniProtKB">
        <authorList>
            <consortium name="EnsemblMetazoa"/>
        </authorList>
    </citation>
    <scope>IDENTIFICATION</scope>
    <source>
        <strain evidence="2">DF5081</strain>
    </source>
</reference>
<dbReference type="EnsemblMetazoa" id="CJA35423.1">
    <property type="protein sequence ID" value="CJA35423.1"/>
    <property type="gene ID" value="WBGene00211270"/>
</dbReference>
<evidence type="ECO:0000256" key="1">
    <source>
        <dbReference type="SAM" id="MobiDB-lite"/>
    </source>
</evidence>
<dbReference type="AlphaFoldDB" id="A0A8R1EI67"/>
<name>A0A8R1EI67_CAEJA</name>
<dbReference type="Proteomes" id="UP000005237">
    <property type="component" value="Unassembled WGS sequence"/>
</dbReference>
<proteinExistence type="predicted"/>